<dbReference type="EMBL" id="UINC01088551">
    <property type="protein sequence ID" value="SVC38880.1"/>
    <property type="molecule type" value="Genomic_DNA"/>
</dbReference>
<keyword evidence="1" id="KW-1133">Transmembrane helix</keyword>
<proteinExistence type="predicted"/>
<evidence type="ECO:0000313" key="2">
    <source>
        <dbReference type="EMBL" id="SVC38880.1"/>
    </source>
</evidence>
<gene>
    <name evidence="2" type="ORF">METZ01_LOCUS291734</name>
</gene>
<keyword evidence="1" id="KW-0472">Membrane</keyword>
<organism evidence="2">
    <name type="scientific">marine metagenome</name>
    <dbReference type="NCBI Taxonomy" id="408172"/>
    <lineage>
        <taxon>unclassified sequences</taxon>
        <taxon>metagenomes</taxon>
        <taxon>ecological metagenomes</taxon>
    </lineage>
</organism>
<sequence>VIIVDGGIWKDIWQFVFIVASLLFYGTVATVAVKGFGDVVSMVKRLLSQR</sequence>
<reference evidence="2" key="1">
    <citation type="submission" date="2018-05" db="EMBL/GenBank/DDBJ databases">
        <authorList>
            <person name="Lanie J.A."/>
            <person name="Ng W.-L."/>
            <person name="Kazmierczak K.M."/>
            <person name="Andrzejewski T.M."/>
            <person name="Davidsen T.M."/>
            <person name="Wayne K.J."/>
            <person name="Tettelin H."/>
            <person name="Glass J.I."/>
            <person name="Rusch D."/>
            <person name="Podicherti R."/>
            <person name="Tsui H.-C.T."/>
            <person name="Winkler M.E."/>
        </authorList>
    </citation>
    <scope>NUCLEOTIDE SEQUENCE</scope>
</reference>
<dbReference type="AlphaFoldDB" id="A0A382LQJ4"/>
<feature type="transmembrane region" description="Helical" evidence="1">
    <location>
        <begin position="12"/>
        <end position="36"/>
    </location>
</feature>
<evidence type="ECO:0000256" key="1">
    <source>
        <dbReference type="SAM" id="Phobius"/>
    </source>
</evidence>
<keyword evidence="1" id="KW-0812">Transmembrane</keyword>
<accession>A0A382LQJ4</accession>
<name>A0A382LQJ4_9ZZZZ</name>
<protein>
    <submittedName>
        <fullName evidence="2">Uncharacterized protein</fullName>
    </submittedName>
</protein>
<feature type="non-terminal residue" evidence="2">
    <location>
        <position position="1"/>
    </location>
</feature>